<feature type="domain" description="DUF7912" evidence="5">
    <location>
        <begin position="242"/>
        <end position="329"/>
    </location>
</feature>
<evidence type="ECO:0000256" key="3">
    <source>
        <dbReference type="SAM" id="MobiDB-lite"/>
    </source>
</evidence>
<dbReference type="InterPro" id="IPR057234">
    <property type="entry name" value="DUF7912"/>
</dbReference>
<dbReference type="eggNOG" id="ENOG502QTRC">
    <property type="taxonomic scope" value="Eukaryota"/>
</dbReference>
<gene>
    <name evidence="6" type="ORF">MICPUCDRAFT_60600</name>
</gene>
<dbReference type="OrthoDB" id="1100432at2759"/>
<dbReference type="Proteomes" id="UP000001876">
    <property type="component" value="Unassembled WGS sequence"/>
</dbReference>
<evidence type="ECO:0000259" key="4">
    <source>
        <dbReference type="Pfam" id="PF02576"/>
    </source>
</evidence>
<keyword evidence="1" id="KW-0963">Cytoplasm</keyword>
<dbReference type="Gene3D" id="3.30.300.70">
    <property type="entry name" value="RimP-like superfamily, N-terminal"/>
    <property type="match status" value="1"/>
</dbReference>
<evidence type="ECO:0000256" key="2">
    <source>
        <dbReference type="ARBA" id="ARBA00022517"/>
    </source>
</evidence>
<reference evidence="6 7" key="1">
    <citation type="journal article" date="2009" name="Science">
        <title>Green evolution and dynamic adaptations revealed by genomes of the marine picoeukaryotes Micromonas.</title>
        <authorList>
            <person name="Worden A.Z."/>
            <person name="Lee J.H."/>
            <person name="Mock T."/>
            <person name="Rouze P."/>
            <person name="Simmons M.P."/>
            <person name="Aerts A.L."/>
            <person name="Allen A.E."/>
            <person name="Cuvelier M.L."/>
            <person name="Derelle E."/>
            <person name="Everett M.V."/>
            <person name="Foulon E."/>
            <person name="Grimwood J."/>
            <person name="Gundlach H."/>
            <person name="Henrissat B."/>
            <person name="Napoli C."/>
            <person name="McDonald S.M."/>
            <person name="Parker M.S."/>
            <person name="Rombauts S."/>
            <person name="Salamov A."/>
            <person name="Von Dassow P."/>
            <person name="Badger J.H."/>
            <person name="Coutinho P.M."/>
            <person name="Demir E."/>
            <person name="Dubchak I."/>
            <person name="Gentemann C."/>
            <person name="Eikrem W."/>
            <person name="Gready J.E."/>
            <person name="John U."/>
            <person name="Lanier W."/>
            <person name="Lindquist E.A."/>
            <person name="Lucas S."/>
            <person name="Mayer K.F."/>
            <person name="Moreau H."/>
            <person name="Not F."/>
            <person name="Otillar R."/>
            <person name="Panaud O."/>
            <person name="Pangilinan J."/>
            <person name="Paulsen I."/>
            <person name="Piegu B."/>
            <person name="Poliakov A."/>
            <person name="Robbens S."/>
            <person name="Schmutz J."/>
            <person name="Toulza E."/>
            <person name="Wyss T."/>
            <person name="Zelensky A."/>
            <person name="Zhou K."/>
            <person name="Armbrust E.V."/>
            <person name="Bhattacharya D."/>
            <person name="Goodenough U.W."/>
            <person name="Van de Peer Y."/>
            <person name="Grigoriev I.V."/>
        </authorList>
    </citation>
    <scope>NUCLEOTIDE SEQUENCE [LARGE SCALE GENOMIC DNA]</scope>
    <source>
        <strain evidence="6 7">CCMP1545</strain>
    </source>
</reference>
<dbReference type="PANTHER" id="PTHR34544:SF3">
    <property type="entry name" value="OS07G0155200 PROTEIN"/>
    <property type="match status" value="1"/>
</dbReference>
<dbReference type="Pfam" id="PF02576">
    <property type="entry name" value="RimP_N"/>
    <property type="match status" value="1"/>
</dbReference>
<sequence>MLASQRALSSLCRAGRPRLVSSSGRLVDGRAATCARGGRPTSRIAAPHSSNNHRAWAVPRSRWSAAAGDRGVASSATTPRLDGDRDRVARPRLGARRTDVRAFAEKASSSRSSVDDADYDGEELAHVDELGEPIVSDDDDDVDANDLINTSGTDWGELALRSMRTTLSDDEFNGELEIYSFKVSVERRRVYASVDAVKDKFGSPTLDQLGEVSRKFNALLEEENFPEDVALEVASPGAERALRLPDDLPRFRNLTMKVTYAAAAEDDGAEGTRTRVMDVVDVDGDAVEFKLADVPENRPQAKKGQGMNKKQREWRLKIPIADVAKANLFIDV</sequence>
<feature type="region of interest" description="Disordered" evidence="3">
    <location>
        <begin position="67"/>
        <end position="89"/>
    </location>
</feature>
<dbReference type="OMA" id="LTMKVTY"/>
<dbReference type="PANTHER" id="PTHR34544">
    <property type="entry name" value="OSJNBA0006B20.18 PROTEIN"/>
    <property type="match status" value="1"/>
</dbReference>
<dbReference type="AlphaFoldDB" id="C1MZ47"/>
<evidence type="ECO:0000313" key="7">
    <source>
        <dbReference type="Proteomes" id="UP000001876"/>
    </source>
</evidence>
<name>C1MZ47_MICPC</name>
<feature type="region of interest" description="Disordered" evidence="3">
    <location>
        <begin position="33"/>
        <end position="53"/>
    </location>
</feature>
<dbReference type="HAMAP" id="MF_01077">
    <property type="entry name" value="RimP"/>
    <property type="match status" value="1"/>
</dbReference>
<accession>C1MZ47</accession>
<dbReference type="EMBL" id="GG663743">
    <property type="protein sequence ID" value="EEH54544.1"/>
    <property type="molecule type" value="Genomic_DNA"/>
</dbReference>
<dbReference type="InterPro" id="IPR003728">
    <property type="entry name" value="Ribosome_maturation_RimP"/>
</dbReference>
<dbReference type="GO" id="GO:0042274">
    <property type="term" value="P:ribosomal small subunit biogenesis"/>
    <property type="evidence" value="ECO:0007669"/>
    <property type="project" value="InterPro"/>
</dbReference>
<organism evidence="7">
    <name type="scientific">Micromonas pusilla (strain CCMP1545)</name>
    <name type="common">Picoplanktonic green alga</name>
    <dbReference type="NCBI Taxonomy" id="564608"/>
    <lineage>
        <taxon>Eukaryota</taxon>
        <taxon>Viridiplantae</taxon>
        <taxon>Chlorophyta</taxon>
        <taxon>Mamiellophyceae</taxon>
        <taxon>Mamiellales</taxon>
        <taxon>Mamiellaceae</taxon>
        <taxon>Micromonas</taxon>
    </lineage>
</organism>
<evidence type="ECO:0000256" key="1">
    <source>
        <dbReference type="ARBA" id="ARBA00022490"/>
    </source>
</evidence>
<dbReference type="Pfam" id="PF25498">
    <property type="entry name" value="DUF7912"/>
    <property type="match status" value="1"/>
</dbReference>
<dbReference type="GeneID" id="9686592"/>
<protein>
    <submittedName>
        <fullName evidence="6">Predicted protein</fullName>
    </submittedName>
</protein>
<evidence type="ECO:0000313" key="6">
    <source>
        <dbReference type="EMBL" id="EEH54544.1"/>
    </source>
</evidence>
<evidence type="ECO:0000259" key="5">
    <source>
        <dbReference type="Pfam" id="PF25498"/>
    </source>
</evidence>
<keyword evidence="2" id="KW-0690">Ribosome biogenesis</keyword>
<dbReference type="InterPro" id="IPR035956">
    <property type="entry name" value="RimP_N_sf"/>
</dbReference>
<dbReference type="KEGG" id="mpp:MICPUCDRAFT_60600"/>
<feature type="domain" description="Ribosome maturation factor RimP N-terminal" evidence="4">
    <location>
        <begin position="176"/>
        <end position="239"/>
    </location>
</feature>
<dbReference type="STRING" id="564608.C1MZ47"/>
<dbReference type="SUPFAM" id="SSF75420">
    <property type="entry name" value="YhbC-like, N-terminal domain"/>
    <property type="match status" value="1"/>
</dbReference>
<dbReference type="RefSeq" id="XP_003060894.1">
    <property type="nucleotide sequence ID" value="XM_003060848.1"/>
</dbReference>
<keyword evidence="7" id="KW-1185">Reference proteome</keyword>
<proteinExistence type="inferred from homology"/>
<dbReference type="InterPro" id="IPR028989">
    <property type="entry name" value="RimP_N"/>
</dbReference>